<feature type="transmembrane region" description="Helical" evidence="1">
    <location>
        <begin position="12"/>
        <end position="34"/>
    </location>
</feature>
<proteinExistence type="predicted"/>
<organism evidence="2 3">
    <name type="scientific">Anaeramoeba flamelloides</name>
    <dbReference type="NCBI Taxonomy" id="1746091"/>
    <lineage>
        <taxon>Eukaryota</taxon>
        <taxon>Metamonada</taxon>
        <taxon>Anaeramoebidae</taxon>
        <taxon>Anaeramoeba</taxon>
    </lineage>
</organism>
<evidence type="ECO:0000256" key="1">
    <source>
        <dbReference type="SAM" id="Phobius"/>
    </source>
</evidence>
<feature type="transmembrane region" description="Helical" evidence="1">
    <location>
        <begin position="96"/>
        <end position="117"/>
    </location>
</feature>
<reference evidence="2" key="1">
    <citation type="submission" date="2022-08" db="EMBL/GenBank/DDBJ databases">
        <title>Novel sulphate-reducing endosymbionts in the free-living metamonad Anaeramoeba.</title>
        <authorList>
            <person name="Jerlstrom-Hultqvist J."/>
            <person name="Cepicka I."/>
            <person name="Gallot-Lavallee L."/>
            <person name="Salas-Leiva D."/>
            <person name="Curtis B.A."/>
            <person name="Zahonova K."/>
            <person name="Pipaliya S."/>
            <person name="Dacks J."/>
            <person name="Roger A.J."/>
        </authorList>
    </citation>
    <scope>NUCLEOTIDE SEQUENCE</scope>
    <source>
        <strain evidence="2">Busselton2</strain>
    </source>
</reference>
<keyword evidence="1" id="KW-0812">Transmembrane</keyword>
<accession>A0AAV7Y644</accession>
<feature type="transmembrane region" description="Helical" evidence="1">
    <location>
        <begin position="124"/>
        <end position="145"/>
    </location>
</feature>
<evidence type="ECO:0000313" key="2">
    <source>
        <dbReference type="EMBL" id="KAJ3425307.1"/>
    </source>
</evidence>
<dbReference type="EMBL" id="JANTQA010000070">
    <property type="protein sequence ID" value="KAJ3425307.1"/>
    <property type="molecule type" value="Genomic_DNA"/>
</dbReference>
<dbReference type="AlphaFoldDB" id="A0AAV7Y644"/>
<evidence type="ECO:0000313" key="3">
    <source>
        <dbReference type="Proteomes" id="UP001146793"/>
    </source>
</evidence>
<keyword evidence="1" id="KW-1133">Transmembrane helix</keyword>
<name>A0AAV7Y644_9EUKA</name>
<keyword evidence="1" id="KW-0472">Membrane</keyword>
<dbReference type="Proteomes" id="UP001146793">
    <property type="component" value="Unassembled WGS sequence"/>
</dbReference>
<comment type="caution">
    <text evidence="2">The sequence shown here is derived from an EMBL/GenBank/DDBJ whole genome shotgun (WGS) entry which is preliminary data.</text>
</comment>
<feature type="transmembrane region" description="Helical" evidence="1">
    <location>
        <begin position="176"/>
        <end position="198"/>
    </location>
</feature>
<sequence>MAFENMNPRFRILIGFVLTAILALLGSTLNYWMYGTVVVKSDDETAKPVTDLEANLGTLNMIVRGDFEAEDINFSEKLSSMEEETDEKFHDDWNKLYSVMTVVNVAIGVGFLFMLIASLIPPPLYYVLGLVPIICFGGAPLYFYLQKPDLDDMLFNDEKSAYTLYESDGSVNTQQIMFVSYSVYLMGAAFLAAIAGYLNGRQVWKKEKRENEAYV</sequence>
<protein>
    <submittedName>
        <fullName evidence="2">Uncharacterized protein</fullName>
    </submittedName>
</protein>
<gene>
    <name evidence="2" type="ORF">M0812_27744</name>
</gene>